<sequence>MDSGRWFINLPFVPSLRNNPRLFQEILLYIRSANTMDQRDGRNDKDNGRNIVRSSEHMLRQEKK</sequence>
<comment type="caution">
    <text evidence="2">The sequence shown here is derived from an EMBL/GenBank/DDBJ whole genome shotgun (WGS) entry which is preliminary data.</text>
</comment>
<name>A0A1D1VG09_RAMVA</name>
<dbReference type="EMBL" id="BDGG01000004">
    <property type="protein sequence ID" value="GAU98697.1"/>
    <property type="molecule type" value="Genomic_DNA"/>
</dbReference>
<dbReference type="AlphaFoldDB" id="A0A1D1VG09"/>
<feature type="region of interest" description="Disordered" evidence="1">
    <location>
        <begin position="37"/>
        <end position="64"/>
    </location>
</feature>
<organism evidence="2 3">
    <name type="scientific">Ramazzottius varieornatus</name>
    <name type="common">Water bear</name>
    <name type="synonym">Tardigrade</name>
    <dbReference type="NCBI Taxonomy" id="947166"/>
    <lineage>
        <taxon>Eukaryota</taxon>
        <taxon>Metazoa</taxon>
        <taxon>Ecdysozoa</taxon>
        <taxon>Tardigrada</taxon>
        <taxon>Eutardigrada</taxon>
        <taxon>Parachela</taxon>
        <taxon>Hypsibioidea</taxon>
        <taxon>Ramazzottiidae</taxon>
        <taxon>Ramazzottius</taxon>
    </lineage>
</organism>
<proteinExistence type="predicted"/>
<evidence type="ECO:0000313" key="3">
    <source>
        <dbReference type="Proteomes" id="UP000186922"/>
    </source>
</evidence>
<evidence type="ECO:0000313" key="2">
    <source>
        <dbReference type="EMBL" id="GAU98697.1"/>
    </source>
</evidence>
<protein>
    <submittedName>
        <fullName evidence="2">Uncharacterized protein</fullName>
    </submittedName>
</protein>
<evidence type="ECO:0000256" key="1">
    <source>
        <dbReference type="SAM" id="MobiDB-lite"/>
    </source>
</evidence>
<accession>A0A1D1VG09</accession>
<keyword evidence="3" id="KW-1185">Reference proteome</keyword>
<reference evidence="2 3" key="1">
    <citation type="journal article" date="2016" name="Nat. Commun.">
        <title>Extremotolerant tardigrade genome and improved radiotolerance of human cultured cells by tardigrade-unique protein.</title>
        <authorList>
            <person name="Hashimoto T."/>
            <person name="Horikawa D.D."/>
            <person name="Saito Y."/>
            <person name="Kuwahara H."/>
            <person name="Kozuka-Hata H."/>
            <person name="Shin-I T."/>
            <person name="Minakuchi Y."/>
            <person name="Ohishi K."/>
            <person name="Motoyama A."/>
            <person name="Aizu T."/>
            <person name="Enomoto A."/>
            <person name="Kondo K."/>
            <person name="Tanaka S."/>
            <person name="Hara Y."/>
            <person name="Koshikawa S."/>
            <person name="Sagara H."/>
            <person name="Miura T."/>
            <person name="Yokobori S."/>
            <person name="Miyagawa K."/>
            <person name="Suzuki Y."/>
            <person name="Kubo T."/>
            <person name="Oyama M."/>
            <person name="Kohara Y."/>
            <person name="Fujiyama A."/>
            <person name="Arakawa K."/>
            <person name="Katayama T."/>
            <person name="Toyoda A."/>
            <person name="Kunieda T."/>
        </authorList>
    </citation>
    <scope>NUCLEOTIDE SEQUENCE [LARGE SCALE GENOMIC DNA]</scope>
    <source>
        <strain evidence="2 3">YOKOZUNA-1</strain>
    </source>
</reference>
<dbReference type="Proteomes" id="UP000186922">
    <property type="component" value="Unassembled WGS sequence"/>
</dbReference>
<gene>
    <name evidence="2" type="primary">RvY_09811-1</name>
    <name evidence="2" type="synonym">RvY_09811.1</name>
    <name evidence="2" type="ORF">RvY_09811</name>
</gene>